<keyword evidence="2" id="KW-0378">Hydrolase</keyword>
<dbReference type="Gene3D" id="3.40.50.1820">
    <property type="entry name" value="alpha/beta hydrolase"/>
    <property type="match status" value="1"/>
</dbReference>
<dbReference type="InterPro" id="IPR000639">
    <property type="entry name" value="Epox_hydrolase-like"/>
</dbReference>
<feature type="domain" description="AB hydrolase-1" evidence="1">
    <location>
        <begin position="39"/>
        <end position="273"/>
    </location>
</feature>
<comment type="caution">
    <text evidence="2">The sequence shown here is derived from an EMBL/GenBank/DDBJ whole genome shotgun (WGS) entry which is preliminary data.</text>
</comment>
<dbReference type="InterPro" id="IPR029058">
    <property type="entry name" value="AB_hydrolase_fold"/>
</dbReference>
<dbReference type="PRINTS" id="PR00111">
    <property type="entry name" value="ABHYDROLASE"/>
</dbReference>
<protein>
    <submittedName>
        <fullName evidence="2">Alpha/beta fold hydrolase</fullName>
    </submittedName>
</protein>
<accession>A0A371X6Y0</accession>
<dbReference type="AlphaFoldDB" id="A0A371X6Y0"/>
<dbReference type="NCBIfam" id="TIGR03056">
    <property type="entry name" value="bchO_mg_che_rel"/>
    <property type="match status" value="1"/>
</dbReference>
<dbReference type="Pfam" id="PF00561">
    <property type="entry name" value="Abhydrolase_1"/>
    <property type="match status" value="1"/>
</dbReference>
<evidence type="ECO:0000313" key="2">
    <source>
        <dbReference type="EMBL" id="RFC64967.1"/>
    </source>
</evidence>
<dbReference type="GO" id="GO:0016787">
    <property type="term" value="F:hydrolase activity"/>
    <property type="evidence" value="ECO:0007669"/>
    <property type="project" value="UniProtKB-KW"/>
</dbReference>
<evidence type="ECO:0000259" key="1">
    <source>
        <dbReference type="Pfam" id="PF00561"/>
    </source>
</evidence>
<dbReference type="Proteomes" id="UP000264310">
    <property type="component" value="Unassembled WGS sequence"/>
</dbReference>
<dbReference type="PANTHER" id="PTHR43689:SF8">
    <property type="entry name" value="ALPHA_BETA-HYDROLASES SUPERFAMILY PROTEIN"/>
    <property type="match status" value="1"/>
</dbReference>
<dbReference type="InterPro" id="IPR000073">
    <property type="entry name" value="AB_hydrolase_1"/>
</dbReference>
<organism evidence="2 3">
    <name type="scientific">Fulvimarina endophytica</name>
    <dbReference type="NCBI Taxonomy" id="2293836"/>
    <lineage>
        <taxon>Bacteria</taxon>
        <taxon>Pseudomonadati</taxon>
        <taxon>Pseudomonadota</taxon>
        <taxon>Alphaproteobacteria</taxon>
        <taxon>Hyphomicrobiales</taxon>
        <taxon>Aurantimonadaceae</taxon>
        <taxon>Fulvimarina</taxon>
    </lineage>
</organism>
<dbReference type="SUPFAM" id="SSF53474">
    <property type="entry name" value="alpha/beta-Hydrolases"/>
    <property type="match status" value="1"/>
</dbReference>
<reference evidence="2 3" key="1">
    <citation type="submission" date="2018-08" db="EMBL/GenBank/DDBJ databases">
        <title>Fulvimarina sp. 85, whole genome shotgun sequence.</title>
        <authorList>
            <person name="Tuo L."/>
        </authorList>
    </citation>
    <scope>NUCLEOTIDE SEQUENCE [LARGE SCALE GENOMIC DNA]</scope>
    <source>
        <strain evidence="2 3">85</strain>
    </source>
</reference>
<evidence type="ECO:0000313" key="3">
    <source>
        <dbReference type="Proteomes" id="UP000264310"/>
    </source>
</evidence>
<dbReference type="EMBL" id="QURL01000002">
    <property type="protein sequence ID" value="RFC64967.1"/>
    <property type="molecule type" value="Genomic_DNA"/>
</dbReference>
<keyword evidence="3" id="KW-1185">Reference proteome</keyword>
<name>A0A371X6Y0_9HYPH</name>
<dbReference type="PRINTS" id="PR00412">
    <property type="entry name" value="EPOXHYDRLASE"/>
</dbReference>
<dbReference type="RefSeq" id="WP_116681865.1">
    <property type="nucleotide sequence ID" value="NZ_QURL01000002.1"/>
</dbReference>
<dbReference type="InterPro" id="IPR017497">
    <property type="entry name" value="BchO"/>
</dbReference>
<proteinExistence type="predicted"/>
<dbReference type="PANTHER" id="PTHR43689">
    <property type="entry name" value="HYDROLASE"/>
    <property type="match status" value="1"/>
</dbReference>
<gene>
    <name evidence="2" type="ORF">DYI37_03610</name>
</gene>
<sequence length="296" mass="31665">MIAGHGMPPTDWPLARHSRRVTAGGVDWHVQVMGEGPDLLLIHGTGASTHSFRDIAPILAESHRVIMADCPGLGFTSRPSRPLTLQTMASMHAEMLAKLGAAPKVVVGHSAGAVIAIEMALDGRIAPELLVSLNGALLPFPGLAGRLFPKIAKVVYRNPIVPRFFAYRAKSESAVSGLLDGTGSVLSPEGKALYARLFQDRHHVAGTLSMMSHWDLDRFSGRLDRLTIPLLLLTGDRDKAIPPSVSHRVADRVRNGRVVVLDGLGHLAHEEAPERVAGIIAEEAKTVSDGSKQAEV</sequence>
<dbReference type="OrthoDB" id="9799612at2"/>